<dbReference type="OrthoDB" id="9778250at2"/>
<dbReference type="PANTHER" id="PTHR12147:SF26">
    <property type="entry name" value="PEPTIDASE M28 DOMAIN-CONTAINING PROTEIN"/>
    <property type="match status" value="1"/>
</dbReference>
<dbReference type="EMBL" id="FPAS01000005">
    <property type="protein sequence ID" value="SFT84529.1"/>
    <property type="molecule type" value="Genomic_DNA"/>
</dbReference>
<dbReference type="InterPro" id="IPR045175">
    <property type="entry name" value="M28_fam"/>
</dbReference>
<dbReference type="InterPro" id="IPR018247">
    <property type="entry name" value="EF_Hand_1_Ca_BS"/>
</dbReference>
<proteinExistence type="predicted"/>
<name>A0A1I7BBF0_9FLAO</name>
<dbReference type="InterPro" id="IPR007484">
    <property type="entry name" value="Peptidase_M28"/>
</dbReference>
<dbReference type="STRING" id="477690.SAMN05216474_2651"/>
<dbReference type="GO" id="GO:0008235">
    <property type="term" value="F:metalloexopeptidase activity"/>
    <property type="evidence" value="ECO:0007669"/>
    <property type="project" value="InterPro"/>
</dbReference>
<dbReference type="PROSITE" id="PS00018">
    <property type="entry name" value="EF_HAND_1"/>
    <property type="match status" value="1"/>
</dbReference>
<feature type="signal peptide" evidence="1">
    <location>
        <begin position="1"/>
        <end position="19"/>
    </location>
</feature>
<dbReference type="Pfam" id="PF04389">
    <property type="entry name" value="Peptidase_M28"/>
    <property type="match status" value="1"/>
</dbReference>
<feature type="domain" description="Peptidase M28" evidence="2">
    <location>
        <begin position="240"/>
        <end position="452"/>
    </location>
</feature>
<dbReference type="RefSeq" id="WP_090251324.1">
    <property type="nucleotide sequence ID" value="NZ_FPAS01000005.1"/>
</dbReference>
<dbReference type="AlphaFoldDB" id="A0A1I7BBF0"/>
<dbReference type="SUPFAM" id="SSF53187">
    <property type="entry name" value="Zn-dependent exopeptidases"/>
    <property type="match status" value="1"/>
</dbReference>
<dbReference type="PANTHER" id="PTHR12147">
    <property type="entry name" value="METALLOPEPTIDASE M28 FAMILY MEMBER"/>
    <property type="match status" value="1"/>
</dbReference>
<protein>
    <submittedName>
        <fullName evidence="3">Peptidase family M28</fullName>
    </submittedName>
</protein>
<dbReference type="Gene3D" id="3.40.630.10">
    <property type="entry name" value="Zn peptidases"/>
    <property type="match status" value="1"/>
</dbReference>
<keyword evidence="4" id="KW-1185">Reference proteome</keyword>
<evidence type="ECO:0000259" key="2">
    <source>
        <dbReference type="Pfam" id="PF04389"/>
    </source>
</evidence>
<dbReference type="Proteomes" id="UP000236454">
    <property type="component" value="Unassembled WGS sequence"/>
</dbReference>
<evidence type="ECO:0000313" key="4">
    <source>
        <dbReference type="Proteomes" id="UP000236454"/>
    </source>
</evidence>
<organism evidence="3 4">
    <name type="scientific">Lishizhenia tianjinensis</name>
    <dbReference type="NCBI Taxonomy" id="477690"/>
    <lineage>
        <taxon>Bacteria</taxon>
        <taxon>Pseudomonadati</taxon>
        <taxon>Bacteroidota</taxon>
        <taxon>Flavobacteriia</taxon>
        <taxon>Flavobacteriales</taxon>
        <taxon>Crocinitomicaceae</taxon>
        <taxon>Lishizhenia</taxon>
    </lineage>
</organism>
<dbReference type="GO" id="GO:0006508">
    <property type="term" value="P:proteolysis"/>
    <property type="evidence" value="ECO:0007669"/>
    <property type="project" value="InterPro"/>
</dbReference>
<sequence length="469" mass="52961">MLKSLIYLPIFFLSASVLSQGKAEDYAHYINKEELSKHLHVIASDSFAGRETGYEGQKLAADYLIASFKEDGLQAPPSHPDYRFPFQVLETVFSGSLTLHKKKLQLQEDFFYLFANEQSQREGSYKLIVDLKATSESSIKGNDVVFYANDTLTSFQIIAEYRALKKFGAASVTCIVDNYEKHFEILEHHVTSSKMTLIDDDKKEQVPLLFVDVNKVGKSLKKLDFSFAVSTASKVLDTENVLAFIEGTDSILKNEVLVLTAHYDHIGAHDGKIFNGADDDGTGTVALLEIAEAFQRAKDEGNGPKRSLLIMPVAGEEKGLLGSSYYSDHPIFAMENTITNLNIDMIGRVDEVHQGKADYVYIIGSNMLSNDLHDANERANTEFVNLELDYTYNSLEDPNRFYYRSDHYNFAKHDVPSIFYFSGVHEDYHQATDTVDKIDFDKVEKVSRLVYHTAWILLNAENRPELISQ</sequence>
<gene>
    <name evidence="3" type="ORF">SAMN05216474_2651</name>
</gene>
<reference evidence="3 4" key="1">
    <citation type="submission" date="2016-10" db="EMBL/GenBank/DDBJ databases">
        <authorList>
            <person name="de Groot N.N."/>
        </authorList>
    </citation>
    <scope>NUCLEOTIDE SEQUENCE [LARGE SCALE GENOMIC DNA]</scope>
    <source>
        <strain evidence="3 4">CGMCC 1.7005</strain>
    </source>
</reference>
<feature type="chain" id="PRO_5014977506" evidence="1">
    <location>
        <begin position="20"/>
        <end position="469"/>
    </location>
</feature>
<evidence type="ECO:0000313" key="3">
    <source>
        <dbReference type="EMBL" id="SFT84529.1"/>
    </source>
</evidence>
<evidence type="ECO:0000256" key="1">
    <source>
        <dbReference type="SAM" id="SignalP"/>
    </source>
</evidence>
<keyword evidence="1" id="KW-0732">Signal</keyword>
<accession>A0A1I7BBF0</accession>